<name>A0A2S7K4I6_9PROT</name>
<organism evidence="2 3">
    <name type="scientific">Hyphococcus luteus</name>
    <dbReference type="NCBI Taxonomy" id="2058213"/>
    <lineage>
        <taxon>Bacteria</taxon>
        <taxon>Pseudomonadati</taxon>
        <taxon>Pseudomonadota</taxon>
        <taxon>Alphaproteobacteria</taxon>
        <taxon>Parvularculales</taxon>
        <taxon>Parvularculaceae</taxon>
        <taxon>Hyphococcus</taxon>
    </lineage>
</organism>
<evidence type="ECO:0000259" key="1">
    <source>
        <dbReference type="PROSITE" id="PS51085"/>
    </source>
</evidence>
<gene>
    <name evidence="2" type="ORF">CW354_12370</name>
</gene>
<evidence type="ECO:0000313" key="2">
    <source>
        <dbReference type="EMBL" id="PQA87409.1"/>
    </source>
</evidence>
<dbReference type="InterPro" id="IPR001041">
    <property type="entry name" value="2Fe-2S_ferredoxin-type"/>
</dbReference>
<keyword evidence="3" id="KW-1185">Reference proteome</keyword>
<dbReference type="SUPFAM" id="SSF54292">
    <property type="entry name" value="2Fe-2S ferredoxin-like"/>
    <property type="match status" value="1"/>
</dbReference>
<dbReference type="InterPro" id="IPR006058">
    <property type="entry name" value="2Fe2S_fd_BS"/>
</dbReference>
<dbReference type="Gene3D" id="3.10.20.30">
    <property type="match status" value="1"/>
</dbReference>
<dbReference type="EMBL" id="PJCH01000008">
    <property type="protein sequence ID" value="PQA87409.1"/>
    <property type="molecule type" value="Genomic_DNA"/>
</dbReference>
<dbReference type="OrthoDB" id="7858822at2"/>
<evidence type="ECO:0000313" key="3">
    <source>
        <dbReference type="Proteomes" id="UP000239504"/>
    </source>
</evidence>
<dbReference type="GO" id="GO:0051537">
    <property type="term" value="F:2 iron, 2 sulfur cluster binding"/>
    <property type="evidence" value="ECO:0007669"/>
    <property type="project" value="InterPro"/>
</dbReference>
<sequence>MESSATFQIRVEDASPFACPADSNVLFALERAGRKEIPIGCRRGGCGVCRVKILNGEVVRAKMSRAKVSAADELENYALACCIYPRSDLRVKLAPLGENAQEIRRQEQPARNCQNSETCGGVQKKFARSKG</sequence>
<reference evidence="2 3" key="1">
    <citation type="submission" date="2017-12" db="EMBL/GenBank/DDBJ databases">
        <authorList>
            <person name="Hurst M.R.H."/>
        </authorList>
    </citation>
    <scope>NUCLEOTIDE SEQUENCE [LARGE SCALE GENOMIC DNA]</scope>
    <source>
        <strain evidence="2 3">SY-3-19</strain>
    </source>
</reference>
<dbReference type="InterPro" id="IPR012675">
    <property type="entry name" value="Beta-grasp_dom_sf"/>
</dbReference>
<protein>
    <submittedName>
        <fullName evidence="2">Ferredoxin</fullName>
    </submittedName>
</protein>
<proteinExistence type="predicted"/>
<dbReference type="Proteomes" id="UP000239504">
    <property type="component" value="Unassembled WGS sequence"/>
</dbReference>
<dbReference type="InterPro" id="IPR036010">
    <property type="entry name" value="2Fe-2S_ferredoxin-like_sf"/>
</dbReference>
<dbReference type="AlphaFoldDB" id="A0A2S7K4I6"/>
<dbReference type="PROSITE" id="PS00197">
    <property type="entry name" value="2FE2S_FER_1"/>
    <property type="match status" value="1"/>
</dbReference>
<dbReference type="CDD" id="cd00207">
    <property type="entry name" value="fer2"/>
    <property type="match status" value="1"/>
</dbReference>
<dbReference type="PROSITE" id="PS51085">
    <property type="entry name" value="2FE2S_FER_2"/>
    <property type="match status" value="1"/>
</dbReference>
<dbReference type="Pfam" id="PF00111">
    <property type="entry name" value="Fer2"/>
    <property type="match status" value="1"/>
</dbReference>
<feature type="domain" description="2Fe-2S ferredoxin-type" evidence="1">
    <location>
        <begin position="5"/>
        <end position="97"/>
    </location>
</feature>
<dbReference type="RefSeq" id="WP_104830414.1">
    <property type="nucleotide sequence ID" value="NZ_PJCH01000008.1"/>
</dbReference>
<comment type="caution">
    <text evidence="2">The sequence shown here is derived from an EMBL/GenBank/DDBJ whole genome shotgun (WGS) entry which is preliminary data.</text>
</comment>
<accession>A0A2S7K4I6</accession>